<keyword evidence="7" id="KW-0472">Membrane</keyword>
<sequence length="500" mass="56580">MAILSPLHLVGSPALPSLLVFLVALLLVYTLYQRRFHPLASLPGPYSASLSRLWITKHSWDGDMNTTMIDLHHKHGSLIRTGPNEISVSDLSAIKQIYGAGTKFVKSDWYSVWQGHRQYDLFGERNERKHAEQRRLVSRAYAMESLKDLEPYVDDAVHVFLDHMSELSGRVVDMGNWVQLFAFDVIGEITFSKRFGFMDAAGDDGSFKQIERALVSAAWVGQVPWLYWTLDALTPYIGNHLGIAARHGTLRRFAVQEITARQDRGGHQQDILSKLKAVQKAKPDEMDENAVASMATSNLFAGSDTTAISIRAIIYYLLKNPHCKRKLIEEIDHFNREGKLSDPVKLGEADAMPYLQAVMYEALRLHPAVGMSLPRVTPPGGANVADHYIPAGTVIGVNPWVIHRNKSICGEDVESFRPERWMDEEKKGDMQRFFFAFGAGARTCIGRNISWMEMSKLIPTLFLHYNLELSEPEKEWTMRCYWFVMQTGVNVHLTKRGATE</sequence>
<comment type="similarity">
    <text evidence="2 6">Belongs to the cytochrome P450 family.</text>
</comment>
<evidence type="ECO:0000313" key="9">
    <source>
        <dbReference type="Proteomes" id="UP001310890"/>
    </source>
</evidence>
<dbReference type="GO" id="GO:0005506">
    <property type="term" value="F:iron ion binding"/>
    <property type="evidence" value="ECO:0007669"/>
    <property type="project" value="InterPro"/>
</dbReference>
<dbReference type="InterPro" id="IPR001128">
    <property type="entry name" value="Cyt_P450"/>
</dbReference>
<keyword evidence="5 6" id="KW-0349">Heme</keyword>
<dbReference type="PROSITE" id="PS00086">
    <property type="entry name" value="CYTOCHROME_P450"/>
    <property type="match status" value="1"/>
</dbReference>
<keyword evidence="7" id="KW-0812">Transmembrane</keyword>
<comment type="caution">
    <text evidence="8">The sequence shown here is derived from an EMBL/GenBank/DDBJ whole genome shotgun (WGS) entry which is preliminary data.</text>
</comment>
<reference evidence="8" key="1">
    <citation type="submission" date="2023-08" db="EMBL/GenBank/DDBJ databases">
        <title>Black Yeasts Isolated from many extreme environments.</title>
        <authorList>
            <person name="Coleine C."/>
            <person name="Stajich J.E."/>
            <person name="Selbmann L."/>
        </authorList>
    </citation>
    <scope>NUCLEOTIDE SEQUENCE</scope>
    <source>
        <strain evidence="8">CCFEE 5401</strain>
    </source>
</reference>
<evidence type="ECO:0008006" key="10">
    <source>
        <dbReference type="Google" id="ProtNLM"/>
    </source>
</evidence>
<evidence type="ECO:0000256" key="7">
    <source>
        <dbReference type="SAM" id="Phobius"/>
    </source>
</evidence>
<dbReference type="GO" id="GO:0016705">
    <property type="term" value="F:oxidoreductase activity, acting on paired donors, with incorporation or reduction of molecular oxygen"/>
    <property type="evidence" value="ECO:0007669"/>
    <property type="project" value="InterPro"/>
</dbReference>
<dbReference type="InterPro" id="IPR036396">
    <property type="entry name" value="Cyt_P450_sf"/>
</dbReference>
<dbReference type="Pfam" id="PF00067">
    <property type="entry name" value="p450"/>
    <property type="match status" value="1"/>
</dbReference>
<dbReference type="AlphaFoldDB" id="A0AAN7YGK7"/>
<dbReference type="PANTHER" id="PTHR24305:SF232">
    <property type="entry name" value="P450, PUTATIVE (EUROFUNG)-RELATED"/>
    <property type="match status" value="1"/>
</dbReference>
<dbReference type="PRINTS" id="PR00463">
    <property type="entry name" value="EP450I"/>
</dbReference>
<accession>A0AAN7YGK7</accession>
<dbReference type="InterPro" id="IPR050121">
    <property type="entry name" value="Cytochrome_P450_monoxygenase"/>
</dbReference>
<dbReference type="GO" id="GO:0020037">
    <property type="term" value="F:heme binding"/>
    <property type="evidence" value="ECO:0007669"/>
    <property type="project" value="InterPro"/>
</dbReference>
<comment type="cofactor">
    <cofactor evidence="1 5">
        <name>heme</name>
        <dbReference type="ChEBI" id="CHEBI:30413"/>
    </cofactor>
</comment>
<name>A0AAN7YGK7_9PEZI</name>
<evidence type="ECO:0000313" key="8">
    <source>
        <dbReference type="EMBL" id="KAK5107597.1"/>
    </source>
</evidence>
<feature type="binding site" description="axial binding residue" evidence="5">
    <location>
        <position position="444"/>
    </location>
    <ligand>
        <name>heme</name>
        <dbReference type="ChEBI" id="CHEBI:30413"/>
    </ligand>
    <ligandPart>
        <name>Fe</name>
        <dbReference type="ChEBI" id="CHEBI:18248"/>
    </ligandPart>
</feature>
<dbReference type="PANTHER" id="PTHR24305">
    <property type="entry name" value="CYTOCHROME P450"/>
    <property type="match status" value="1"/>
</dbReference>
<proteinExistence type="inferred from homology"/>
<keyword evidence="7" id="KW-1133">Transmembrane helix</keyword>
<keyword evidence="6" id="KW-0560">Oxidoreductase</keyword>
<evidence type="ECO:0000256" key="2">
    <source>
        <dbReference type="ARBA" id="ARBA00010617"/>
    </source>
</evidence>
<organism evidence="8 9">
    <name type="scientific">Meristemomyces frigidus</name>
    <dbReference type="NCBI Taxonomy" id="1508187"/>
    <lineage>
        <taxon>Eukaryota</taxon>
        <taxon>Fungi</taxon>
        <taxon>Dikarya</taxon>
        <taxon>Ascomycota</taxon>
        <taxon>Pezizomycotina</taxon>
        <taxon>Dothideomycetes</taxon>
        <taxon>Dothideomycetidae</taxon>
        <taxon>Mycosphaerellales</taxon>
        <taxon>Teratosphaeriaceae</taxon>
        <taxon>Meristemomyces</taxon>
    </lineage>
</organism>
<dbReference type="SUPFAM" id="SSF48264">
    <property type="entry name" value="Cytochrome P450"/>
    <property type="match status" value="1"/>
</dbReference>
<dbReference type="CDD" id="cd11060">
    <property type="entry name" value="CYP57A1-like"/>
    <property type="match status" value="1"/>
</dbReference>
<evidence type="ECO:0000256" key="6">
    <source>
        <dbReference type="RuleBase" id="RU000461"/>
    </source>
</evidence>
<evidence type="ECO:0000256" key="4">
    <source>
        <dbReference type="ARBA" id="ARBA00023004"/>
    </source>
</evidence>
<gene>
    <name evidence="8" type="ORF">LTR62_000991</name>
</gene>
<keyword evidence="6" id="KW-0503">Monooxygenase</keyword>
<evidence type="ECO:0000256" key="1">
    <source>
        <dbReference type="ARBA" id="ARBA00001971"/>
    </source>
</evidence>
<evidence type="ECO:0000256" key="5">
    <source>
        <dbReference type="PIRSR" id="PIRSR602401-1"/>
    </source>
</evidence>
<dbReference type="EMBL" id="JAVRRL010000114">
    <property type="protein sequence ID" value="KAK5107597.1"/>
    <property type="molecule type" value="Genomic_DNA"/>
</dbReference>
<dbReference type="InterPro" id="IPR017972">
    <property type="entry name" value="Cyt_P450_CS"/>
</dbReference>
<feature type="transmembrane region" description="Helical" evidence="7">
    <location>
        <begin position="14"/>
        <end position="32"/>
    </location>
</feature>
<dbReference type="Gene3D" id="1.10.630.10">
    <property type="entry name" value="Cytochrome P450"/>
    <property type="match status" value="1"/>
</dbReference>
<dbReference type="Proteomes" id="UP001310890">
    <property type="component" value="Unassembled WGS sequence"/>
</dbReference>
<keyword evidence="4 5" id="KW-0408">Iron</keyword>
<dbReference type="PRINTS" id="PR00385">
    <property type="entry name" value="P450"/>
</dbReference>
<evidence type="ECO:0000256" key="3">
    <source>
        <dbReference type="ARBA" id="ARBA00022723"/>
    </source>
</evidence>
<dbReference type="GO" id="GO:0004497">
    <property type="term" value="F:monooxygenase activity"/>
    <property type="evidence" value="ECO:0007669"/>
    <property type="project" value="UniProtKB-KW"/>
</dbReference>
<keyword evidence="3 5" id="KW-0479">Metal-binding</keyword>
<protein>
    <recommendedName>
        <fullName evidence="10">Cytochrome P450</fullName>
    </recommendedName>
</protein>
<dbReference type="FunFam" id="1.10.630.10:FF:000050">
    <property type="entry name" value="Cytochrome P450 monooxygenase"/>
    <property type="match status" value="1"/>
</dbReference>
<dbReference type="InterPro" id="IPR002401">
    <property type="entry name" value="Cyt_P450_E_grp-I"/>
</dbReference>